<dbReference type="AlphaFoldDB" id="A0A6N6MG06"/>
<dbReference type="Proteomes" id="UP000441523">
    <property type="component" value="Unassembled WGS sequence"/>
</dbReference>
<organism evidence="1 2">
    <name type="scientific">Methylobacterium planeticum</name>
    <dbReference type="NCBI Taxonomy" id="2615211"/>
    <lineage>
        <taxon>Bacteria</taxon>
        <taxon>Pseudomonadati</taxon>
        <taxon>Pseudomonadota</taxon>
        <taxon>Alphaproteobacteria</taxon>
        <taxon>Hyphomicrobiales</taxon>
        <taxon>Methylobacteriaceae</taxon>
        <taxon>Methylobacterium</taxon>
    </lineage>
</organism>
<evidence type="ECO:0000313" key="1">
    <source>
        <dbReference type="EMBL" id="KAB1068753.1"/>
    </source>
</evidence>
<keyword evidence="2" id="KW-1185">Reference proteome</keyword>
<gene>
    <name evidence="1" type="ORF">F6X51_26450</name>
</gene>
<sequence length="100" mass="11334">MDDAVGCKRQCDILQDAKDEWMARAERAEEHARGLSMDLFEAARERDDALALLAREHTDLDRQSLSWSLKVLENLSDADPLDAQLAAEHACVVLRQMVRI</sequence>
<protein>
    <submittedName>
        <fullName evidence="1">Uncharacterized protein</fullName>
    </submittedName>
</protein>
<dbReference type="RefSeq" id="WP_150966878.1">
    <property type="nucleotide sequence ID" value="NZ_VZZJ01000046.1"/>
</dbReference>
<proteinExistence type="predicted"/>
<name>A0A6N6MG06_9HYPH</name>
<dbReference type="EMBL" id="VZZJ01000046">
    <property type="protein sequence ID" value="KAB1068753.1"/>
    <property type="molecule type" value="Genomic_DNA"/>
</dbReference>
<reference evidence="1 2" key="1">
    <citation type="submission" date="2019-09" db="EMBL/GenBank/DDBJ databases">
        <title>YIM 132548 draft genome.</title>
        <authorList>
            <person name="Jiang L."/>
        </authorList>
    </citation>
    <scope>NUCLEOTIDE SEQUENCE [LARGE SCALE GENOMIC DNA]</scope>
    <source>
        <strain evidence="1 2">YIM 132548</strain>
    </source>
</reference>
<accession>A0A6N6MG06</accession>
<evidence type="ECO:0000313" key="2">
    <source>
        <dbReference type="Proteomes" id="UP000441523"/>
    </source>
</evidence>
<comment type="caution">
    <text evidence="1">The sequence shown here is derived from an EMBL/GenBank/DDBJ whole genome shotgun (WGS) entry which is preliminary data.</text>
</comment>